<keyword evidence="12 13" id="KW-0472">Membrane</keyword>
<keyword evidence="4" id="KW-0597">Phosphoprotein</keyword>
<evidence type="ECO:0000313" key="17">
    <source>
        <dbReference type="Proteomes" id="UP001273505"/>
    </source>
</evidence>
<dbReference type="PANTHER" id="PTHR45436">
    <property type="entry name" value="SENSOR HISTIDINE KINASE YKOH"/>
    <property type="match status" value="1"/>
</dbReference>
<keyword evidence="10 13" id="KW-1133">Transmembrane helix</keyword>
<proteinExistence type="predicted"/>
<comment type="catalytic activity">
    <reaction evidence="1">
        <text>ATP + protein L-histidine = ADP + protein N-phospho-L-histidine.</text>
        <dbReference type="EC" id="2.7.13.3"/>
    </reaction>
</comment>
<evidence type="ECO:0000256" key="2">
    <source>
        <dbReference type="ARBA" id="ARBA00004370"/>
    </source>
</evidence>
<dbReference type="EC" id="2.7.13.3" evidence="3"/>
<reference evidence="16 17" key="1">
    <citation type="submission" date="2023-11" db="EMBL/GenBank/DDBJ databases">
        <title>Gilvimarinus fulvus sp. nov., isolated from the surface of Kelp.</title>
        <authorList>
            <person name="Sun Y.Y."/>
            <person name="Gong Y."/>
            <person name="Du Z.J."/>
        </authorList>
    </citation>
    <scope>NUCLEOTIDE SEQUENCE [LARGE SCALE GENOMIC DNA]</scope>
    <source>
        <strain evidence="16 17">SDUM040013</strain>
    </source>
</reference>
<dbReference type="SMART" id="SM00387">
    <property type="entry name" value="HATPase_c"/>
    <property type="match status" value="1"/>
</dbReference>
<dbReference type="PROSITE" id="PS50109">
    <property type="entry name" value="HIS_KIN"/>
    <property type="match status" value="1"/>
</dbReference>
<evidence type="ECO:0000256" key="1">
    <source>
        <dbReference type="ARBA" id="ARBA00000085"/>
    </source>
</evidence>
<evidence type="ECO:0000313" key="16">
    <source>
        <dbReference type="EMBL" id="MDX6849277.1"/>
    </source>
</evidence>
<protein>
    <recommendedName>
        <fullName evidence="3">histidine kinase</fullName>
        <ecNumber evidence="3">2.7.13.3</ecNumber>
    </recommendedName>
</protein>
<dbReference type="Gene3D" id="1.10.287.130">
    <property type="match status" value="1"/>
</dbReference>
<keyword evidence="6 13" id="KW-0812">Transmembrane</keyword>
<comment type="subcellular location">
    <subcellularLocation>
        <location evidence="2">Membrane</location>
    </subcellularLocation>
</comment>
<evidence type="ECO:0000256" key="10">
    <source>
        <dbReference type="ARBA" id="ARBA00022989"/>
    </source>
</evidence>
<dbReference type="SUPFAM" id="SSF47384">
    <property type="entry name" value="Homodimeric domain of signal transducing histidine kinase"/>
    <property type="match status" value="1"/>
</dbReference>
<comment type="caution">
    <text evidence="16">The sequence shown here is derived from an EMBL/GenBank/DDBJ whole genome shotgun (WGS) entry which is preliminary data.</text>
</comment>
<feature type="domain" description="Histidine kinase" evidence="14">
    <location>
        <begin position="252"/>
        <end position="452"/>
    </location>
</feature>
<feature type="transmembrane region" description="Helical" evidence="13">
    <location>
        <begin position="174"/>
        <end position="196"/>
    </location>
</feature>
<evidence type="ECO:0000256" key="8">
    <source>
        <dbReference type="ARBA" id="ARBA00022777"/>
    </source>
</evidence>
<evidence type="ECO:0000256" key="4">
    <source>
        <dbReference type="ARBA" id="ARBA00022553"/>
    </source>
</evidence>
<dbReference type="InterPro" id="IPR058619">
    <property type="entry name" value="PhoQ/CarS-like_HATPase"/>
</dbReference>
<keyword evidence="9 16" id="KW-0067">ATP-binding</keyword>
<dbReference type="InterPro" id="IPR036097">
    <property type="entry name" value="HisK_dim/P_sf"/>
</dbReference>
<dbReference type="RefSeq" id="WP_302721516.1">
    <property type="nucleotide sequence ID" value="NZ_JAULRU010000319.1"/>
</dbReference>
<organism evidence="16 17">
    <name type="scientific">Gilvimarinus gilvus</name>
    <dbReference type="NCBI Taxonomy" id="3058038"/>
    <lineage>
        <taxon>Bacteria</taxon>
        <taxon>Pseudomonadati</taxon>
        <taxon>Pseudomonadota</taxon>
        <taxon>Gammaproteobacteria</taxon>
        <taxon>Cellvibrionales</taxon>
        <taxon>Cellvibrionaceae</taxon>
        <taxon>Gilvimarinus</taxon>
    </lineage>
</organism>
<evidence type="ECO:0000256" key="7">
    <source>
        <dbReference type="ARBA" id="ARBA00022741"/>
    </source>
</evidence>
<dbReference type="InterPro" id="IPR036890">
    <property type="entry name" value="HATPase_C_sf"/>
</dbReference>
<feature type="domain" description="HAMP" evidence="15">
    <location>
        <begin position="193"/>
        <end position="244"/>
    </location>
</feature>
<dbReference type="GO" id="GO:0005524">
    <property type="term" value="F:ATP binding"/>
    <property type="evidence" value="ECO:0007669"/>
    <property type="project" value="UniProtKB-KW"/>
</dbReference>
<dbReference type="Gene3D" id="3.30.565.10">
    <property type="entry name" value="Histidine kinase-like ATPase, C-terminal domain"/>
    <property type="match status" value="1"/>
</dbReference>
<dbReference type="Proteomes" id="UP001273505">
    <property type="component" value="Unassembled WGS sequence"/>
</dbReference>
<dbReference type="CDD" id="cd00082">
    <property type="entry name" value="HisKA"/>
    <property type="match status" value="1"/>
</dbReference>
<dbReference type="InterPro" id="IPR003660">
    <property type="entry name" value="HAMP_dom"/>
</dbReference>
<evidence type="ECO:0000256" key="6">
    <source>
        <dbReference type="ARBA" id="ARBA00022692"/>
    </source>
</evidence>
<sequence>MAQTTLKTRLLVGSLVVLPLVLILAGLAQDKAFRSSLLAAEQVRLERYFYLLFSLAEMTDNTLSLPSVLIEPDLEQPNSGVQAYVYNAQDELIWQSASSQLTDPIPTANAFGLHDRPGELIISHQPKDRSDSFYASFDVLWESNNNVTNPYRFALVHSGESYYSGLNAFRQQQWRGLLLATAAVIFLQSILLAWALRPLQHLARALGRMHSGETAQLNGEFPGEIQTVVNRLNRVLEGESRLRKRYRNSLSDLAHSLKTPLAVLKSARIPNGARDYGQQVLEQVERMDQVVKYQLQRAANQQGSGTRTRVPLAEAADRITASLKKIYRDKHVNFTIDVSPRLAFVGDEQDLLEILGNLLDNASKYGKGQVTVSAQLKADQLQITVDDDGDGIAETLHNNSLERGARLDTSKPGQGIGLAICADIAAGYHGHLKISRSPLGGARFTVKLPGCEIN</sequence>
<dbReference type="PANTHER" id="PTHR45436:SF4">
    <property type="entry name" value="SENSOR PROTEIN PHOQ"/>
    <property type="match status" value="1"/>
</dbReference>
<evidence type="ECO:0000256" key="11">
    <source>
        <dbReference type="ARBA" id="ARBA00023012"/>
    </source>
</evidence>
<accession>A0ABU4RWN6</accession>
<dbReference type="CDD" id="cd16954">
    <property type="entry name" value="HATPase_PhoQ-like"/>
    <property type="match status" value="1"/>
</dbReference>
<gene>
    <name evidence="16" type="ORF">SCD92_07885</name>
</gene>
<dbReference type="InterPro" id="IPR004358">
    <property type="entry name" value="Sig_transdc_His_kin-like_C"/>
</dbReference>
<keyword evidence="11" id="KW-0902">Two-component regulatory system</keyword>
<evidence type="ECO:0000256" key="9">
    <source>
        <dbReference type="ARBA" id="ARBA00022840"/>
    </source>
</evidence>
<evidence type="ECO:0000256" key="5">
    <source>
        <dbReference type="ARBA" id="ARBA00022679"/>
    </source>
</evidence>
<dbReference type="InterPro" id="IPR005467">
    <property type="entry name" value="His_kinase_dom"/>
</dbReference>
<evidence type="ECO:0000259" key="15">
    <source>
        <dbReference type="PROSITE" id="PS50885"/>
    </source>
</evidence>
<dbReference type="InterPro" id="IPR050428">
    <property type="entry name" value="TCS_sensor_his_kinase"/>
</dbReference>
<dbReference type="EMBL" id="JAXAFO010000010">
    <property type="protein sequence ID" value="MDX6849277.1"/>
    <property type="molecule type" value="Genomic_DNA"/>
</dbReference>
<evidence type="ECO:0000259" key="14">
    <source>
        <dbReference type="PROSITE" id="PS50109"/>
    </source>
</evidence>
<dbReference type="InterPro" id="IPR003594">
    <property type="entry name" value="HATPase_dom"/>
</dbReference>
<dbReference type="InterPro" id="IPR003661">
    <property type="entry name" value="HisK_dim/P_dom"/>
</dbReference>
<keyword evidence="17" id="KW-1185">Reference proteome</keyword>
<evidence type="ECO:0000256" key="12">
    <source>
        <dbReference type="ARBA" id="ARBA00023136"/>
    </source>
</evidence>
<keyword evidence="5" id="KW-0808">Transferase</keyword>
<keyword evidence="7" id="KW-0547">Nucleotide-binding</keyword>
<name>A0ABU4RWN6_9GAMM</name>
<dbReference type="PROSITE" id="PS50885">
    <property type="entry name" value="HAMP"/>
    <property type="match status" value="1"/>
</dbReference>
<keyword evidence="8" id="KW-0418">Kinase</keyword>
<evidence type="ECO:0000256" key="13">
    <source>
        <dbReference type="SAM" id="Phobius"/>
    </source>
</evidence>
<dbReference type="PRINTS" id="PR00344">
    <property type="entry name" value="BCTRLSENSOR"/>
</dbReference>
<dbReference type="SUPFAM" id="SSF55874">
    <property type="entry name" value="ATPase domain of HSP90 chaperone/DNA topoisomerase II/histidine kinase"/>
    <property type="match status" value="1"/>
</dbReference>
<evidence type="ECO:0000256" key="3">
    <source>
        <dbReference type="ARBA" id="ARBA00012438"/>
    </source>
</evidence>
<dbReference type="Pfam" id="PF02518">
    <property type="entry name" value="HATPase_c"/>
    <property type="match status" value="1"/>
</dbReference>